<evidence type="ECO:0000256" key="1">
    <source>
        <dbReference type="SAM" id="MobiDB-lite"/>
    </source>
</evidence>
<dbReference type="Gene3D" id="3.40.190.10">
    <property type="entry name" value="Periplasmic binding protein-like II"/>
    <property type="match status" value="2"/>
</dbReference>
<evidence type="ECO:0000313" key="4">
    <source>
        <dbReference type="Proteomes" id="UP001596028"/>
    </source>
</evidence>
<dbReference type="EMBL" id="JBHSEP010000022">
    <property type="protein sequence ID" value="MFC4601089.1"/>
    <property type="molecule type" value="Genomic_DNA"/>
</dbReference>
<accession>A0ABV9FLL5</accession>
<evidence type="ECO:0000256" key="2">
    <source>
        <dbReference type="SAM" id="SignalP"/>
    </source>
</evidence>
<dbReference type="PROSITE" id="PS51257">
    <property type="entry name" value="PROKAR_LIPOPROTEIN"/>
    <property type="match status" value="1"/>
</dbReference>
<keyword evidence="4" id="KW-1185">Reference proteome</keyword>
<name>A0ABV9FLL5_9BACL</name>
<dbReference type="Pfam" id="PF01547">
    <property type="entry name" value="SBP_bac_1"/>
    <property type="match status" value="1"/>
</dbReference>
<dbReference type="SUPFAM" id="SSF53850">
    <property type="entry name" value="Periplasmic binding protein-like II"/>
    <property type="match status" value="1"/>
</dbReference>
<dbReference type="InterPro" id="IPR050490">
    <property type="entry name" value="Bact_solute-bd_prot1"/>
</dbReference>
<reference evidence="4" key="1">
    <citation type="journal article" date="2019" name="Int. J. Syst. Evol. Microbiol.">
        <title>The Global Catalogue of Microorganisms (GCM) 10K type strain sequencing project: providing services to taxonomists for standard genome sequencing and annotation.</title>
        <authorList>
            <consortium name="The Broad Institute Genomics Platform"/>
            <consortium name="The Broad Institute Genome Sequencing Center for Infectious Disease"/>
            <person name="Wu L."/>
            <person name="Ma J."/>
        </authorList>
    </citation>
    <scope>NUCLEOTIDE SEQUENCE [LARGE SCALE GENOMIC DNA]</scope>
    <source>
        <strain evidence="4">CCUG 49571</strain>
    </source>
</reference>
<keyword evidence="2" id="KW-0732">Signal</keyword>
<feature type="signal peptide" evidence="2">
    <location>
        <begin position="1"/>
        <end position="20"/>
    </location>
</feature>
<proteinExistence type="predicted"/>
<dbReference type="PANTHER" id="PTHR43649">
    <property type="entry name" value="ARABINOSE-BINDING PROTEIN-RELATED"/>
    <property type="match status" value="1"/>
</dbReference>
<dbReference type="CDD" id="cd13585">
    <property type="entry name" value="PBP2_TMBP_like"/>
    <property type="match status" value="1"/>
</dbReference>
<gene>
    <name evidence="3" type="ORF">ACFO3S_22800</name>
</gene>
<comment type="caution">
    <text evidence="3">The sequence shown here is derived from an EMBL/GenBank/DDBJ whole genome shotgun (WGS) entry which is preliminary data.</text>
</comment>
<dbReference type="InterPro" id="IPR006059">
    <property type="entry name" value="SBP"/>
</dbReference>
<dbReference type="Proteomes" id="UP001596028">
    <property type="component" value="Unassembled WGS sequence"/>
</dbReference>
<feature type="compositionally biased region" description="Basic and acidic residues" evidence="1">
    <location>
        <begin position="25"/>
        <end position="41"/>
    </location>
</feature>
<evidence type="ECO:0000313" key="3">
    <source>
        <dbReference type="EMBL" id="MFC4601089.1"/>
    </source>
</evidence>
<protein>
    <submittedName>
        <fullName evidence="3">ABC transporter substrate-binding protein</fullName>
    </submittedName>
</protein>
<feature type="region of interest" description="Disordered" evidence="1">
    <location>
        <begin position="22"/>
        <end position="41"/>
    </location>
</feature>
<feature type="chain" id="PRO_5046480633" evidence="2">
    <location>
        <begin position="21"/>
        <end position="442"/>
    </location>
</feature>
<dbReference type="RefSeq" id="WP_378100750.1">
    <property type="nucleotide sequence ID" value="NZ_JBHSEP010000022.1"/>
</dbReference>
<dbReference type="PANTHER" id="PTHR43649:SF12">
    <property type="entry name" value="DIACETYLCHITOBIOSE BINDING PROTEIN DASA"/>
    <property type="match status" value="1"/>
</dbReference>
<organism evidence="3 4">
    <name type="scientific">Cohnella hongkongensis</name>
    <dbReference type="NCBI Taxonomy" id="178337"/>
    <lineage>
        <taxon>Bacteria</taxon>
        <taxon>Bacillati</taxon>
        <taxon>Bacillota</taxon>
        <taxon>Bacilli</taxon>
        <taxon>Bacillales</taxon>
        <taxon>Paenibacillaceae</taxon>
        <taxon>Cohnella</taxon>
    </lineage>
</organism>
<sequence>MEKWIRSALAISLASTLALTACSSEKPESTSNTEKETESAGKGEKITFYAQYHPSIDALKPLIPEFEKEAGITVELNVLPYPQILDKQQVALTSGSDAIDVGMADPMYLSQWNNGGMLTDLGELIADKNVTNDDRLALDDFMPQALKQMANGGVQFALPLYAETTELFYNKEMLDKAGVEVPQTLDELMLAAEKLHDPKNGQYGIVMRGQRGNGLNIFIWTGIYRSFGGQFLAGDANDFDTPAGIQATKWYGDILTKYGPPGASSIGWQEALDTFAQGKAAFMIDASTFAGTLEDKTKSAVAGKVGYAPLPEGPNGTFPALAAWGMFIPENSTKKEAAWKFIQWALSPEVQLKSAVEHSRSDVARQSVWQADEYRSLFSAWGEWSDVTFNNINVAAPDYRPMIKNWTQVGDELGTLVSGVTSGTLTAEAAMKKAQNEIKITP</sequence>